<feature type="domain" description="PRC-barrel" evidence="3">
    <location>
        <begin position="272"/>
        <end position="351"/>
    </location>
</feature>
<dbReference type="InterPro" id="IPR027275">
    <property type="entry name" value="PRC-brl_dom"/>
</dbReference>
<sequence>MKRFLSTTAIVLTMTGAAFAEAHSEGFGNVAVEQTDFLASDLIGMRIYNSEAEVDAATPVANGAEQEWDDIGEINDIIVSKDGEVTAVILGIGGFLGLGERDVSISMDKIRILNDEDGDRFLVVNTSKEMLEQAPEFERPMMDGEAMEGEAMTETDDNVTVVTNGETETEEMANEVEAETEEMVQDTENAAENLEAETEEMANEVEAESEEMEQEAETMMENAEAETEEAVNEADANTTVITGDETVERELLPRPEVEREGYAAAEADMIQQMSADDLEGSYVYGANDETVGEIDTLLIGDNGQIDRVVINVGGFLGLGEKPVAVTFDELQVLKNVEGDDVRIYIDSTEERLESQPEYQGD</sequence>
<dbReference type="PANTHER" id="PTHR36505">
    <property type="entry name" value="BLR1072 PROTEIN"/>
    <property type="match status" value="1"/>
</dbReference>
<dbReference type="Gene3D" id="2.30.30.240">
    <property type="entry name" value="PRC-barrel domain"/>
    <property type="match status" value="2"/>
</dbReference>
<name>A0ABW1YUS4_9RHOB</name>
<dbReference type="EMBL" id="JBHSWA010000001">
    <property type="protein sequence ID" value="MFC6640893.1"/>
    <property type="molecule type" value="Genomic_DNA"/>
</dbReference>
<dbReference type="SUPFAM" id="SSF50346">
    <property type="entry name" value="PRC-barrel domain"/>
    <property type="match status" value="2"/>
</dbReference>
<comment type="caution">
    <text evidence="4">The sequence shown here is derived from an EMBL/GenBank/DDBJ whole genome shotgun (WGS) entry which is preliminary data.</text>
</comment>
<accession>A0ABW1YUS4</accession>
<dbReference type="Proteomes" id="UP001596403">
    <property type="component" value="Unassembled WGS sequence"/>
</dbReference>
<evidence type="ECO:0000256" key="2">
    <source>
        <dbReference type="SAM" id="SignalP"/>
    </source>
</evidence>
<reference evidence="5" key="1">
    <citation type="journal article" date="2019" name="Int. J. Syst. Evol. Microbiol.">
        <title>The Global Catalogue of Microorganisms (GCM) 10K type strain sequencing project: providing services to taxonomists for standard genome sequencing and annotation.</title>
        <authorList>
            <consortium name="The Broad Institute Genomics Platform"/>
            <consortium name="The Broad Institute Genome Sequencing Center for Infectious Disease"/>
            <person name="Wu L."/>
            <person name="Ma J."/>
        </authorList>
    </citation>
    <scope>NUCLEOTIDE SEQUENCE [LARGE SCALE GENOMIC DNA]</scope>
    <source>
        <strain evidence="5">NBRC 111368</strain>
    </source>
</reference>
<evidence type="ECO:0000313" key="5">
    <source>
        <dbReference type="Proteomes" id="UP001596403"/>
    </source>
</evidence>
<dbReference type="InterPro" id="IPR011033">
    <property type="entry name" value="PRC_barrel-like_sf"/>
</dbReference>
<feature type="coiled-coil region" evidence="1">
    <location>
        <begin position="173"/>
        <end position="233"/>
    </location>
</feature>
<evidence type="ECO:0000256" key="1">
    <source>
        <dbReference type="SAM" id="Coils"/>
    </source>
</evidence>
<keyword evidence="2" id="KW-0732">Signal</keyword>
<dbReference type="PANTHER" id="PTHR36505:SF1">
    <property type="entry name" value="BLR1072 PROTEIN"/>
    <property type="match status" value="1"/>
</dbReference>
<dbReference type="Pfam" id="PF05239">
    <property type="entry name" value="PRC"/>
    <property type="match status" value="2"/>
</dbReference>
<evidence type="ECO:0000259" key="3">
    <source>
        <dbReference type="Pfam" id="PF05239"/>
    </source>
</evidence>
<keyword evidence="1" id="KW-0175">Coiled coil</keyword>
<feature type="chain" id="PRO_5045653894" evidence="2">
    <location>
        <begin position="21"/>
        <end position="361"/>
    </location>
</feature>
<gene>
    <name evidence="4" type="ORF">ACFQAU_03240</name>
</gene>
<organism evidence="4 5">
    <name type="scientific">Sulfitobacter profundi</name>
    <dbReference type="NCBI Taxonomy" id="2679961"/>
    <lineage>
        <taxon>Bacteria</taxon>
        <taxon>Pseudomonadati</taxon>
        <taxon>Pseudomonadota</taxon>
        <taxon>Alphaproteobacteria</taxon>
        <taxon>Rhodobacterales</taxon>
        <taxon>Roseobacteraceae</taxon>
        <taxon>Sulfitobacter</taxon>
    </lineage>
</organism>
<dbReference type="RefSeq" id="WP_132446568.1">
    <property type="nucleotide sequence ID" value="NZ_JBHSWA010000001.1"/>
</dbReference>
<feature type="domain" description="PRC-barrel" evidence="3">
    <location>
        <begin position="36"/>
        <end position="130"/>
    </location>
</feature>
<protein>
    <submittedName>
        <fullName evidence="4">PRC-barrel domain-containing protein</fullName>
    </submittedName>
</protein>
<proteinExistence type="predicted"/>
<feature type="signal peptide" evidence="2">
    <location>
        <begin position="1"/>
        <end position="20"/>
    </location>
</feature>
<keyword evidence="5" id="KW-1185">Reference proteome</keyword>
<evidence type="ECO:0000313" key="4">
    <source>
        <dbReference type="EMBL" id="MFC6640893.1"/>
    </source>
</evidence>